<accession>A0A6G1HZC1</accession>
<feature type="region of interest" description="Disordered" evidence="1">
    <location>
        <begin position="39"/>
        <end position="83"/>
    </location>
</feature>
<feature type="region of interest" description="Disordered" evidence="1">
    <location>
        <begin position="510"/>
        <end position="537"/>
    </location>
</feature>
<dbReference type="InterPro" id="IPR011990">
    <property type="entry name" value="TPR-like_helical_dom_sf"/>
</dbReference>
<feature type="compositionally biased region" description="Polar residues" evidence="1">
    <location>
        <begin position="108"/>
        <end position="118"/>
    </location>
</feature>
<proteinExistence type="predicted"/>
<dbReference type="AlphaFoldDB" id="A0A6G1HZC1"/>
<keyword evidence="3" id="KW-1185">Reference proteome</keyword>
<protein>
    <submittedName>
        <fullName evidence="2">Uncharacterized protein</fullName>
    </submittedName>
</protein>
<dbReference type="EMBL" id="ML996693">
    <property type="protein sequence ID" value="KAF2401216.1"/>
    <property type="molecule type" value="Genomic_DNA"/>
</dbReference>
<reference evidence="2" key="1">
    <citation type="journal article" date="2020" name="Stud. Mycol.">
        <title>101 Dothideomycetes genomes: a test case for predicting lifestyles and emergence of pathogens.</title>
        <authorList>
            <person name="Haridas S."/>
            <person name="Albert R."/>
            <person name="Binder M."/>
            <person name="Bloem J."/>
            <person name="Labutti K."/>
            <person name="Salamov A."/>
            <person name="Andreopoulos B."/>
            <person name="Baker S."/>
            <person name="Barry K."/>
            <person name="Bills G."/>
            <person name="Bluhm B."/>
            <person name="Cannon C."/>
            <person name="Castanera R."/>
            <person name="Culley D."/>
            <person name="Daum C."/>
            <person name="Ezra D."/>
            <person name="Gonzalez J."/>
            <person name="Henrissat B."/>
            <person name="Kuo A."/>
            <person name="Liang C."/>
            <person name="Lipzen A."/>
            <person name="Lutzoni F."/>
            <person name="Magnuson J."/>
            <person name="Mondo S."/>
            <person name="Nolan M."/>
            <person name="Ohm R."/>
            <person name="Pangilinan J."/>
            <person name="Park H.-J."/>
            <person name="Ramirez L."/>
            <person name="Alfaro M."/>
            <person name="Sun H."/>
            <person name="Tritt A."/>
            <person name="Yoshinaga Y."/>
            <person name="Zwiers L.-H."/>
            <person name="Turgeon B."/>
            <person name="Goodwin S."/>
            <person name="Spatafora J."/>
            <person name="Crous P."/>
            <person name="Grigoriev I."/>
        </authorList>
    </citation>
    <scope>NUCLEOTIDE SEQUENCE</scope>
    <source>
        <strain evidence="2">CBS 262.69</strain>
    </source>
</reference>
<name>A0A6G1HZC1_9PEZI</name>
<dbReference type="OrthoDB" id="185373at2759"/>
<gene>
    <name evidence="2" type="ORF">EJ06DRAFT_581400</name>
</gene>
<evidence type="ECO:0000313" key="2">
    <source>
        <dbReference type="EMBL" id="KAF2401216.1"/>
    </source>
</evidence>
<sequence>MSAILASTPGILRGARYAGAQYTTTAQIQAWKERWSKWVAGEEPAPKEPPQAGSVYQTLRDHHPASESASDSEPQPKDSLDGVWGLGTLTHAELFNYEPIPGAPRPPSISSTNAQPHSVNHLPPESLWSGDVRRSKARGEWSEKKLGMMELCVARLVTKLCINVDLHDQPPSNLLALPEVLRKVARLTLQNQKTLVMNLSFEIKHAQHLKPWERPDPMDLPIRYPKYSSVQGEEKIQARRQLNHTVKELFDLYEQGRLSHKSLVIRICQALLESTAAPTVHTWNLLAVGFAQDTSQHHNIADSLIELLLEIKLRPNELTCAIILRSFRTRKLEDLFAQFIGLMRGHGNGLMLANYDIKITPASSGRLTKKGYTSKILQAAQPNPLILREIIRGVLDFSGLEAAMDVWTNFNQNGWGLDFECCSALLLQCVKARDWERGMKIWAEVEELLVTGEEEPLDLLAARLAFTVACDRQDVFLGLYENSTRRRDWVDLTERTKHLLQVYAPDKVAEDGQAEGSAADEAVSLEPSPLGNAPPTV</sequence>
<organism evidence="2 3">
    <name type="scientific">Trichodelitschia bisporula</name>
    <dbReference type="NCBI Taxonomy" id="703511"/>
    <lineage>
        <taxon>Eukaryota</taxon>
        <taxon>Fungi</taxon>
        <taxon>Dikarya</taxon>
        <taxon>Ascomycota</taxon>
        <taxon>Pezizomycotina</taxon>
        <taxon>Dothideomycetes</taxon>
        <taxon>Dothideomycetes incertae sedis</taxon>
        <taxon>Phaeotrichales</taxon>
        <taxon>Phaeotrichaceae</taxon>
        <taxon>Trichodelitschia</taxon>
    </lineage>
</organism>
<feature type="region of interest" description="Disordered" evidence="1">
    <location>
        <begin position="100"/>
        <end position="134"/>
    </location>
</feature>
<dbReference type="Gene3D" id="1.25.40.10">
    <property type="entry name" value="Tetratricopeptide repeat domain"/>
    <property type="match status" value="1"/>
</dbReference>
<evidence type="ECO:0000256" key="1">
    <source>
        <dbReference type="SAM" id="MobiDB-lite"/>
    </source>
</evidence>
<dbReference type="Proteomes" id="UP000799640">
    <property type="component" value="Unassembled WGS sequence"/>
</dbReference>
<evidence type="ECO:0000313" key="3">
    <source>
        <dbReference type="Proteomes" id="UP000799640"/>
    </source>
</evidence>